<organism evidence="3 4">
    <name type="scientific">Streptomyces hydrogenans</name>
    <dbReference type="NCBI Taxonomy" id="1873719"/>
    <lineage>
        <taxon>Bacteria</taxon>
        <taxon>Bacillati</taxon>
        <taxon>Actinomycetota</taxon>
        <taxon>Actinomycetes</taxon>
        <taxon>Kitasatosporales</taxon>
        <taxon>Streptomycetaceae</taxon>
        <taxon>Streptomyces</taxon>
    </lineage>
</organism>
<accession>A0ABQ3PS30</accession>
<comment type="caution">
    <text evidence="3">The sequence shown here is derived from an EMBL/GenBank/DDBJ whole genome shotgun (WGS) entry which is preliminary data.</text>
</comment>
<evidence type="ECO:0000313" key="3">
    <source>
        <dbReference type="EMBL" id="GHI27819.1"/>
    </source>
</evidence>
<evidence type="ECO:0000256" key="1">
    <source>
        <dbReference type="SAM" id="MobiDB-lite"/>
    </source>
</evidence>
<feature type="chain" id="PRO_5046063017" description="Secreted protein" evidence="2">
    <location>
        <begin position="37"/>
        <end position="126"/>
    </location>
</feature>
<protein>
    <recommendedName>
        <fullName evidence="5">Secreted protein</fullName>
    </recommendedName>
</protein>
<feature type="compositionally biased region" description="Basic and acidic residues" evidence="1">
    <location>
        <begin position="97"/>
        <end position="106"/>
    </location>
</feature>
<dbReference type="RefSeq" id="WP_190225444.1">
    <property type="nucleotide sequence ID" value="NZ_BNBS01000107.1"/>
</dbReference>
<dbReference type="Proteomes" id="UP001052739">
    <property type="component" value="Unassembled WGS sequence"/>
</dbReference>
<evidence type="ECO:0000313" key="4">
    <source>
        <dbReference type="Proteomes" id="UP001052739"/>
    </source>
</evidence>
<keyword evidence="2" id="KW-0732">Signal</keyword>
<sequence>MVHATRSASARALARLLPVLLYALCAFLMTPAPGTAVPPTAVVAAQPPGPVAPDTHVSDTEAAELPAVVEQSVRFPAPPVAPPVVRTADSAPVHGRVAGDPRRERAPPGLPHHPRAPRGPPSTRHS</sequence>
<name>A0ABQ3PS30_9ACTN</name>
<evidence type="ECO:0008006" key="5">
    <source>
        <dbReference type="Google" id="ProtNLM"/>
    </source>
</evidence>
<reference evidence="3" key="1">
    <citation type="submission" date="2024-05" db="EMBL/GenBank/DDBJ databases">
        <title>Whole genome shotgun sequence of Streptomyces hydrogenans NBRC 13475.</title>
        <authorList>
            <person name="Komaki H."/>
            <person name="Tamura T."/>
        </authorList>
    </citation>
    <scope>NUCLEOTIDE SEQUENCE</scope>
    <source>
        <strain evidence="3">NBRC 13475</strain>
    </source>
</reference>
<evidence type="ECO:0000256" key="2">
    <source>
        <dbReference type="SAM" id="SignalP"/>
    </source>
</evidence>
<proteinExistence type="predicted"/>
<gene>
    <name evidence="3" type="ORF">Shyd_91900</name>
</gene>
<keyword evidence="4" id="KW-1185">Reference proteome</keyword>
<dbReference type="EMBL" id="BNDW01000117">
    <property type="protein sequence ID" value="GHI27819.1"/>
    <property type="molecule type" value="Genomic_DNA"/>
</dbReference>
<feature type="region of interest" description="Disordered" evidence="1">
    <location>
        <begin position="76"/>
        <end position="126"/>
    </location>
</feature>
<feature type="signal peptide" evidence="2">
    <location>
        <begin position="1"/>
        <end position="36"/>
    </location>
</feature>